<gene>
    <name evidence="1" type="ORF">Pan216_40730</name>
</gene>
<reference evidence="1 2" key="1">
    <citation type="submission" date="2019-02" db="EMBL/GenBank/DDBJ databases">
        <title>Deep-cultivation of Planctomycetes and their phenomic and genomic characterization uncovers novel biology.</title>
        <authorList>
            <person name="Wiegand S."/>
            <person name="Jogler M."/>
            <person name="Boedeker C."/>
            <person name="Pinto D."/>
            <person name="Vollmers J."/>
            <person name="Rivas-Marin E."/>
            <person name="Kohn T."/>
            <person name="Peeters S.H."/>
            <person name="Heuer A."/>
            <person name="Rast P."/>
            <person name="Oberbeckmann S."/>
            <person name="Bunk B."/>
            <person name="Jeske O."/>
            <person name="Meyerdierks A."/>
            <person name="Storesund J.E."/>
            <person name="Kallscheuer N."/>
            <person name="Luecker S."/>
            <person name="Lage O.M."/>
            <person name="Pohl T."/>
            <person name="Merkel B.J."/>
            <person name="Hornburger P."/>
            <person name="Mueller R.-W."/>
            <person name="Bruemmer F."/>
            <person name="Labrenz M."/>
            <person name="Spormann A.M."/>
            <person name="Op den Camp H."/>
            <person name="Overmann J."/>
            <person name="Amann R."/>
            <person name="Jetten M.S.M."/>
            <person name="Mascher T."/>
            <person name="Medema M.H."/>
            <person name="Devos D.P."/>
            <person name="Kaster A.-K."/>
            <person name="Ovreas L."/>
            <person name="Rohde M."/>
            <person name="Galperin M.Y."/>
            <person name="Jogler C."/>
        </authorList>
    </citation>
    <scope>NUCLEOTIDE SEQUENCE [LARGE SCALE GENOMIC DNA]</scope>
    <source>
        <strain evidence="1 2">Pan216</strain>
    </source>
</reference>
<keyword evidence="2" id="KW-1185">Reference proteome</keyword>
<dbReference type="RefSeq" id="WP_145260476.1">
    <property type="nucleotide sequence ID" value="NZ_CP036279.1"/>
</dbReference>
<dbReference type="Proteomes" id="UP000317093">
    <property type="component" value="Chromosome"/>
</dbReference>
<accession>A0A518B895</accession>
<evidence type="ECO:0000313" key="2">
    <source>
        <dbReference type="Proteomes" id="UP000317093"/>
    </source>
</evidence>
<dbReference type="EMBL" id="CP036279">
    <property type="protein sequence ID" value="QDU63198.1"/>
    <property type="molecule type" value="Genomic_DNA"/>
</dbReference>
<protein>
    <submittedName>
        <fullName evidence="1">Uncharacterized protein</fullName>
    </submittedName>
</protein>
<organism evidence="1 2">
    <name type="scientific">Kolteria novifilia</name>
    <dbReference type="NCBI Taxonomy" id="2527975"/>
    <lineage>
        <taxon>Bacteria</taxon>
        <taxon>Pseudomonadati</taxon>
        <taxon>Planctomycetota</taxon>
        <taxon>Planctomycetia</taxon>
        <taxon>Kolteriales</taxon>
        <taxon>Kolteriaceae</taxon>
        <taxon>Kolteria</taxon>
    </lineage>
</organism>
<dbReference type="AlphaFoldDB" id="A0A518B895"/>
<sequence>MNVDPVQVLRRLPVGTALYDRTHHADGSWEVHWMIREECGTIERYGKHPDFEVRAGLFRVRPTPSGGVVALVPVLFRIGPRALYETWINEYADDEPTLWTLAGQPRLRISIYGDGDKPVQSFQAENLLARFSRDAWERIHKLAAWSMDDFEQARDMLYRKFPGSIDLWRQLEGQQAGGCSDESRQIFLDANANASSTNRISPYLHRRW</sequence>
<evidence type="ECO:0000313" key="1">
    <source>
        <dbReference type="EMBL" id="QDU63198.1"/>
    </source>
</evidence>
<proteinExistence type="predicted"/>
<dbReference type="KEGG" id="knv:Pan216_40730"/>
<name>A0A518B895_9BACT</name>